<keyword evidence="7" id="KW-0067">ATP-binding</keyword>
<dbReference type="RefSeq" id="WP_337336432.1">
    <property type="nucleotide sequence ID" value="NZ_JBBDGL010000001.1"/>
</dbReference>
<reference evidence="12 13" key="1">
    <citation type="submission" date="2024-02" db="EMBL/GenBank/DDBJ databases">
        <authorList>
            <person name="Saticioglu I.B."/>
        </authorList>
    </citation>
    <scope>NUCLEOTIDE SEQUENCE [LARGE SCALE GENOMIC DNA]</scope>
    <source>
        <strain evidence="12 13">Mu-86</strain>
    </source>
</reference>
<accession>A0ABU8LRS6</accession>
<dbReference type="CDD" id="cd16917">
    <property type="entry name" value="HATPase_UhpB-NarQ-NarX-like"/>
    <property type="match status" value="1"/>
</dbReference>
<keyword evidence="8" id="KW-0902">Two-component regulatory system</keyword>
<feature type="transmembrane region" description="Helical" evidence="9">
    <location>
        <begin position="227"/>
        <end position="245"/>
    </location>
</feature>
<feature type="transmembrane region" description="Helical" evidence="9">
    <location>
        <begin position="164"/>
        <end position="183"/>
    </location>
</feature>
<evidence type="ECO:0000256" key="9">
    <source>
        <dbReference type="SAM" id="Phobius"/>
    </source>
</evidence>
<keyword evidence="5" id="KW-0547">Nucleotide-binding</keyword>
<feature type="domain" description="Histidine kinase/HSP90-like ATPase" evidence="10">
    <location>
        <begin position="487"/>
        <end position="569"/>
    </location>
</feature>
<evidence type="ECO:0000256" key="6">
    <source>
        <dbReference type="ARBA" id="ARBA00022777"/>
    </source>
</evidence>
<feature type="transmembrane region" description="Helical" evidence="9">
    <location>
        <begin position="99"/>
        <end position="122"/>
    </location>
</feature>
<keyword evidence="3" id="KW-0597">Phosphoprotein</keyword>
<evidence type="ECO:0000313" key="13">
    <source>
        <dbReference type="Proteomes" id="UP001368654"/>
    </source>
</evidence>
<evidence type="ECO:0000256" key="7">
    <source>
        <dbReference type="ARBA" id="ARBA00022840"/>
    </source>
</evidence>
<dbReference type="GO" id="GO:0016301">
    <property type="term" value="F:kinase activity"/>
    <property type="evidence" value="ECO:0007669"/>
    <property type="project" value="UniProtKB-KW"/>
</dbReference>
<keyword evidence="9" id="KW-0812">Transmembrane</keyword>
<feature type="transmembrane region" description="Helical" evidence="9">
    <location>
        <begin position="134"/>
        <end position="152"/>
    </location>
</feature>
<dbReference type="InterPro" id="IPR036890">
    <property type="entry name" value="HATPase_C_sf"/>
</dbReference>
<dbReference type="PANTHER" id="PTHR24421">
    <property type="entry name" value="NITRATE/NITRITE SENSOR PROTEIN NARX-RELATED"/>
    <property type="match status" value="1"/>
</dbReference>
<feature type="transmembrane region" description="Helical" evidence="9">
    <location>
        <begin position="50"/>
        <end position="69"/>
    </location>
</feature>
<dbReference type="Proteomes" id="UP001368654">
    <property type="component" value="Unassembled WGS sequence"/>
</dbReference>
<evidence type="ECO:0000313" key="12">
    <source>
        <dbReference type="EMBL" id="MEJ1153980.1"/>
    </source>
</evidence>
<sequence length="571" mass="60511">MRAQQRQAAPRVARAASFVRALWLIGLIGIFGGLIELVLVFPGAEYPGVMVLYTAVFWVYLAAGLVAWYRRPSNPMAALILAGALVVYLSNLGNASQPILVGIGSVFATTILAVIVHLLLAFPSGRLGNNVARGVVAGAYFVAVVLQTPLYLATSETVLETAITTQRVCGFAVMGATSLMLALRVRAADPAHRRVLLPLFSYGMFVVLGVPFASLLFDAFAPPTREVVQLVLLMGLPVAFVFGMLRGGFTHTGELTDLGAWLSVDVATGSLQDALALTLGDDTVRLGLRGGAPGEFVDETGAAMNVAARASGREVVEVTVAGESIAVIEYDSRMNGNAEHVRRAGQVLAVALDRTRLSAELLSSQRKLRESRTRIVDAADHERLRIAQDLHDGLQVQLVLLALEAQQIAGIADSSPATKAAATTLRKRIDSAAADLRRLVHDVLPLTLTDRGLSDAVEDLVDRMPIPTTFEVHPPDLHLSEPVSNTAYFVVAEALANTVKHADASSARVTLVQTAHALHIDVTDSGRGGAIVAGRGLRGLADRVDALGGTIELRSTDRAGLTLSVELPCES</sequence>
<proteinExistence type="predicted"/>
<dbReference type="EMBL" id="JBBDGL010000001">
    <property type="protein sequence ID" value="MEJ1153980.1"/>
    <property type="molecule type" value="Genomic_DNA"/>
</dbReference>
<dbReference type="PANTHER" id="PTHR24421:SF10">
    <property type="entry name" value="NITRATE_NITRITE SENSOR PROTEIN NARQ"/>
    <property type="match status" value="1"/>
</dbReference>
<name>A0ABU8LRS6_9MICO</name>
<dbReference type="Pfam" id="PF02518">
    <property type="entry name" value="HATPase_c"/>
    <property type="match status" value="1"/>
</dbReference>
<dbReference type="Gene3D" id="3.30.565.10">
    <property type="entry name" value="Histidine kinase-like ATPase, C-terminal domain"/>
    <property type="match status" value="1"/>
</dbReference>
<keyword evidence="13" id="KW-1185">Reference proteome</keyword>
<dbReference type="InterPro" id="IPR011712">
    <property type="entry name" value="Sig_transdc_His_kin_sub3_dim/P"/>
</dbReference>
<keyword evidence="9" id="KW-0472">Membrane</keyword>
<evidence type="ECO:0000259" key="10">
    <source>
        <dbReference type="Pfam" id="PF02518"/>
    </source>
</evidence>
<dbReference type="EC" id="2.7.13.3" evidence="2"/>
<evidence type="ECO:0000256" key="8">
    <source>
        <dbReference type="ARBA" id="ARBA00023012"/>
    </source>
</evidence>
<keyword evidence="4" id="KW-0808">Transferase</keyword>
<feature type="transmembrane region" description="Helical" evidence="9">
    <location>
        <begin position="21"/>
        <end position="44"/>
    </location>
</feature>
<organism evidence="12 13">
    <name type="scientific">Microbacterium marmarense</name>
    <dbReference type="NCBI Taxonomy" id="3122051"/>
    <lineage>
        <taxon>Bacteria</taxon>
        <taxon>Bacillati</taxon>
        <taxon>Actinomycetota</taxon>
        <taxon>Actinomycetes</taxon>
        <taxon>Micrococcales</taxon>
        <taxon>Microbacteriaceae</taxon>
        <taxon>Microbacterium</taxon>
    </lineage>
</organism>
<evidence type="ECO:0000256" key="5">
    <source>
        <dbReference type="ARBA" id="ARBA00022741"/>
    </source>
</evidence>
<keyword evidence="6 12" id="KW-0418">Kinase</keyword>
<feature type="transmembrane region" description="Helical" evidence="9">
    <location>
        <begin position="76"/>
        <end position="93"/>
    </location>
</feature>
<dbReference type="InterPro" id="IPR003594">
    <property type="entry name" value="HATPase_dom"/>
</dbReference>
<protein>
    <recommendedName>
        <fullName evidence="2">histidine kinase</fullName>
        <ecNumber evidence="2">2.7.13.3</ecNumber>
    </recommendedName>
</protein>
<evidence type="ECO:0000256" key="4">
    <source>
        <dbReference type="ARBA" id="ARBA00022679"/>
    </source>
</evidence>
<keyword evidence="9" id="KW-1133">Transmembrane helix</keyword>
<comment type="catalytic activity">
    <reaction evidence="1">
        <text>ATP + protein L-histidine = ADP + protein N-phospho-L-histidine.</text>
        <dbReference type="EC" id="2.7.13.3"/>
    </reaction>
</comment>
<feature type="domain" description="Signal transduction histidine kinase subgroup 3 dimerisation and phosphoacceptor" evidence="11">
    <location>
        <begin position="382"/>
        <end position="445"/>
    </location>
</feature>
<gene>
    <name evidence="12" type="ORF">WDU96_00015</name>
</gene>
<dbReference type="Gene3D" id="1.20.5.1930">
    <property type="match status" value="1"/>
</dbReference>
<evidence type="ECO:0000256" key="2">
    <source>
        <dbReference type="ARBA" id="ARBA00012438"/>
    </source>
</evidence>
<evidence type="ECO:0000256" key="3">
    <source>
        <dbReference type="ARBA" id="ARBA00022553"/>
    </source>
</evidence>
<dbReference type="InterPro" id="IPR050482">
    <property type="entry name" value="Sensor_HK_TwoCompSys"/>
</dbReference>
<feature type="transmembrane region" description="Helical" evidence="9">
    <location>
        <begin position="195"/>
        <end position="221"/>
    </location>
</feature>
<dbReference type="Pfam" id="PF07730">
    <property type="entry name" value="HisKA_3"/>
    <property type="match status" value="1"/>
</dbReference>
<dbReference type="SUPFAM" id="SSF55874">
    <property type="entry name" value="ATPase domain of HSP90 chaperone/DNA topoisomerase II/histidine kinase"/>
    <property type="match status" value="1"/>
</dbReference>
<evidence type="ECO:0000259" key="11">
    <source>
        <dbReference type="Pfam" id="PF07730"/>
    </source>
</evidence>
<evidence type="ECO:0000256" key="1">
    <source>
        <dbReference type="ARBA" id="ARBA00000085"/>
    </source>
</evidence>
<comment type="caution">
    <text evidence="12">The sequence shown here is derived from an EMBL/GenBank/DDBJ whole genome shotgun (WGS) entry which is preliminary data.</text>
</comment>